<evidence type="ECO:0000313" key="5">
    <source>
        <dbReference type="EMBL" id="CBJ31308.1"/>
    </source>
</evidence>
<reference evidence="5 6" key="1">
    <citation type="journal article" date="2010" name="Nature">
        <title>The Ectocarpus genome and the independent evolution of multicellularity in brown algae.</title>
        <authorList>
            <person name="Cock J.M."/>
            <person name="Sterck L."/>
            <person name="Rouze P."/>
            <person name="Scornet D."/>
            <person name="Allen A.E."/>
            <person name="Amoutzias G."/>
            <person name="Anthouard V."/>
            <person name="Artiguenave F."/>
            <person name="Aury J.M."/>
            <person name="Badger J.H."/>
            <person name="Beszteri B."/>
            <person name="Billiau K."/>
            <person name="Bonnet E."/>
            <person name="Bothwell J.H."/>
            <person name="Bowler C."/>
            <person name="Boyen C."/>
            <person name="Brownlee C."/>
            <person name="Carrano C.J."/>
            <person name="Charrier B."/>
            <person name="Cho G.Y."/>
            <person name="Coelho S.M."/>
            <person name="Collen J."/>
            <person name="Corre E."/>
            <person name="Da Silva C."/>
            <person name="Delage L."/>
            <person name="Delaroque N."/>
            <person name="Dittami S.M."/>
            <person name="Doulbeau S."/>
            <person name="Elias M."/>
            <person name="Farnham G."/>
            <person name="Gachon C.M."/>
            <person name="Gschloessl B."/>
            <person name="Heesch S."/>
            <person name="Jabbari K."/>
            <person name="Jubin C."/>
            <person name="Kawai H."/>
            <person name="Kimura K."/>
            <person name="Kloareg B."/>
            <person name="Kupper F.C."/>
            <person name="Lang D."/>
            <person name="Le Bail A."/>
            <person name="Leblanc C."/>
            <person name="Lerouge P."/>
            <person name="Lohr M."/>
            <person name="Lopez P.J."/>
            <person name="Martens C."/>
            <person name="Maumus F."/>
            <person name="Michel G."/>
            <person name="Miranda-Saavedra D."/>
            <person name="Morales J."/>
            <person name="Moreau H."/>
            <person name="Motomura T."/>
            <person name="Nagasato C."/>
            <person name="Napoli C.A."/>
            <person name="Nelson D.R."/>
            <person name="Nyvall-Collen P."/>
            <person name="Peters A.F."/>
            <person name="Pommier C."/>
            <person name="Potin P."/>
            <person name="Poulain J."/>
            <person name="Quesneville H."/>
            <person name="Read B."/>
            <person name="Rensing S.A."/>
            <person name="Ritter A."/>
            <person name="Rousvoal S."/>
            <person name="Samanta M."/>
            <person name="Samson G."/>
            <person name="Schroeder D.C."/>
            <person name="Segurens B."/>
            <person name="Strittmatter M."/>
            <person name="Tonon T."/>
            <person name="Tregear J.W."/>
            <person name="Valentin K."/>
            <person name="von Dassow P."/>
            <person name="Yamagishi T."/>
            <person name="Van de Peer Y."/>
            <person name="Wincker P."/>
        </authorList>
    </citation>
    <scope>NUCLEOTIDE SEQUENCE [LARGE SCALE GENOMIC DNA]</scope>
    <source>
        <strain evidence="6">Ec32 / CCAP1310/4</strain>
    </source>
</reference>
<comment type="subcellular location">
    <subcellularLocation>
        <location evidence="1">Nucleus</location>
    </subcellularLocation>
</comment>
<dbReference type="InParanoid" id="D7FT17"/>
<feature type="region of interest" description="Disordered" evidence="3">
    <location>
        <begin position="154"/>
        <end position="174"/>
    </location>
</feature>
<keyword evidence="6" id="KW-1185">Reference proteome</keyword>
<dbReference type="EMBL" id="FN648425">
    <property type="protein sequence ID" value="CBJ31308.1"/>
    <property type="molecule type" value="Genomic_DNA"/>
</dbReference>
<dbReference type="STRING" id="2880.D7FT17"/>
<feature type="compositionally biased region" description="Basic residues" evidence="3">
    <location>
        <begin position="154"/>
        <end position="165"/>
    </location>
</feature>
<dbReference type="EMBL" id="FN649753">
    <property type="protein sequence ID" value="CBJ31308.1"/>
    <property type="molecule type" value="Genomic_DNA"/>
</dbReference>
<dbReference type="InterPro" id="IPR012916">
    <property type="entry name" value="RED_N"/>
</dbReference>
<evidence type="ECO:0000256" key="2">
    <source>
        <dbReference type="ARBA" id="ARBA00023242"/>
    </source>
</evidence>
<dbReference type="InterPro" id="IPR039896">
    <property type="entry name" value="Red-like"/>
</dbReference>
<sequence>MDAETTKYLGGDVEHTHLVKGLDYALLVKIREEERQQQIEILEGDGGDDRNGDRRGGRAEVRARTLMGKTVLAVLRKLSLGQGGGGPDFRRVGYEFELDPESTQEIPTAVAHSLGDDGEEEEEEEDRERHTNYLMEEDLLERVESAFTLFRQHGGKARRQRKRARDKAGGVGGKEEDAIVAALAKTGGGDGGAGDTEDRDAAVLPPARRAKVSINIFEDIDDRYVPPGSAGSASQPPVGAAGAAKGYFSGLRAKNAGDSADNKADVLPTRAEMSATVKAAARAAAARVSGDKKASSGAGARETGKSGGRDKIERDIFAARPSRGQALGVSAGGYDVYPETGDFETYDSDEDATNKKDAKPGPEGSGGGAGASGRRGGDGNHDKHPAYDKPKASFPFGVKRSELSGRKGGGGSKSSGSKHRVDNELNIIKKYMKGDK</sequence>
<evidence type="ECO:0000256" key="3">
    <source>
        <dbReference type="SAM" id="MobiDB-lite"/>
    </source>
</evidence>
<dbReference type="GO" id="GO:0005634">
    <property type="term" value="C:nucleus"/>
    <property type="evidence" value="ECO:0007669"/>
    <property type="project" value="UniProtKB-SubCell"/>
</dbReference>
<evidence type="ECO:0000313" key="6">
    <source>
        <dbReference type="Proteomes" id="UP000002630"/>
    </source>
</evidence>
<feature type="compositionally biased region" description="Acidic residues" evidence="3">
    <location>
        <begin position="341"/>
        <end position="351"/>
    </location>
</feature>
<evidence type="ECO:0000259" key="4">
    <source>
        <dbReference type="Pfam" id="PF07808"/>
    </source>
</evidence>
<feature type="compositionally biased region" description="Basic and acidic residues" evidence="3">
    <location>
        <begin position="302"/>
        <end position="317"/>
    </location>
</feature>
<feature type="domain" description="RED-like N-terminal" evidence="4">
    <location>
        <begin position="4"/>
        <end position="155"/>
    </location>
</feature>
<dbReference type="Proteomes" id="UP000002630">
    <property type="component" value="Linkage Group LG28"/>
</dbReference>
<dbReference type="eggNOG" id="KOG2498">
    <property type="taxonomic scope" value="Eukaryota"/>
</dbReference>
<feature type="compositionally biased region" description="Acidic residues" evidence="3">
    <location>
        <begin position="116"/>
        <end position="126"/>
    </location>
</feature>
<feature type="region of interest" description="Disordered" evidence="3">
    <location>
        <begin position="100"/>
        <end position="128"/>
    </location>
</feature>
<organism evidence="5 6">
    <name type="scientific">Ectocarpus siliculosus</name>
    <name type="common">Brown alga</name>
    <name type="synonym">Conferva siliculosa</name>
    <dbReference type="NCBI Taxonomy" id="2880"/>
    <lineage>
        <taxon>Eukaryota</taxon>
        <taxon>Sar</taxon>
        <taxon>Stramenopiles</taxon>
        <taxon>Ochrophyta</taxon>
        <taxon>PX clade</taxon>
        <taxon>Phaeophyceae</taxon>
        <taxon>Ectocarpales</taxon>
        <taxon>Ectocarpaceae</taxon>
        <taxon>Ectocarpus</taxon>
    </lineage>
</organism>
<dbReference type="Pfam" id="PF07808">
    <property type="entry name" value="RED_N"/>
    <property type="match status" value="1"/>
</dbReference>
<feature type="compositionally biased region" description="Basic and acidic residues" evidence="3">
    <location>
        <begin position="375"/>
        <end position="391"/>
    </location>
</feature>
<protein>
    <recommendedName>
        <fullName evidence="4">RED-like N-terminal domain-containing protein</fullName>
    </recommendedName>
</protein>
<accession>D7FT17</accession>
<gene>
    <name evidence="5" type="ORF">Esi_0244_0001</name>
</gene>
<dbReference type="PANTHER" id="PTHR12765">
    <property type="entry name" value="RED PROTEIN IK FACTOR CYTOKINE IK"/>
    <property type="match status" value="1"/>
</dbReference>
<keyword evidence="2" id="KW-0539">Nucleus</keyword>
<feature type="compositionally biased region" description="Gly residues" evidence="3">
    <location>
        <begin position="363"/>
        <end position="374"/>
    </location>
</feature>
<evidence type="ECO:0000256" key="1">
    <source>
        <dbReference type="ARBA" id="ARBA00004123"/>
    </source>
</evidence>
<feature type="region of interest" description="Disordered" evidence="3">
    <location>
        <begin position="283"/>
        <end position="436"/>
    </location>
</feature>
<dbReference type="OrthoDB" id="3366823at2759"/>
<proteinExistence type="predicted"/>
<name>D7FT17_ECTSI</name>
<dbReference type="AlphaFoldDB" id="D7FT17"/>